<evidence type="ECO:0000256" key="3">
    <source>
        <dbReference type="ARBA" id="ARBA00022777"/>
    </source>
</evidence>
<dbReference type="EMBL" id="HBUF01057287">
    <property type="protein sequence ID" value="CAG6624476.1"/>
    <property type="molecule type" value="Transcribed_RNA"/>
</dbReference>
<evidence type="ECO:0000259" key="7">
    <source>
        <dbReference type="PROSITE" id="PS50011"/>
    </source>
</evidence>
<dbReference type="PANTHER" id="PTHR11042:SF185">
    <property type="entry name" value="WEE1-LIKE PROTEIN KINASE"/>
    <property type="match status" value="1"/>
</dbReference>
<dbReference type="Gene3D" id="1.10.510.10">
    <property type="entry name" value="Transferase(Phosphotransferase) domain 1"/>
    <property type="match status" value="1"/>
</dbReference>
<evidence type="ECO:0000256" key="5">
    <source>
        <dbReference type="ARBA" id="ARBA00037982"/>
    </source>
</evidence>
<dbReference type="InterPro" id="IPR017441">
    <property type="entry name" value="Protein_kinase_ATP_BS"/>
</dbReference>
<dbReference type="AlphaFoldDB" id="A0A8D8WMQ9"/>
<keyword evidence="2 6" id="KW-0547">Nucleotide-binding</keyword>
<feature type="domain" description="Protein kinase" evidence="7">
    <location>
        <begin position="236"/>
        <end position="497"/>
    </location>
</feature>
<evidence type="ECO:0000256" key="1">
    <source>
        <dbReference type="ARBA" id="ARBA00022679"/>
    </source>
</evidence>
<dbReference type="EMBL" id="HBUF01212229">
    <property type="protein sequence ID" value="CAG6665912.1"/>
    <property type="molecule type" value="Transcribed_RNA"/>
</dbReference>
<dbReference type="PROSITE" id="PS00108">
    <property type="entry name" value="PROTEIN_KINASE_ST"/>
    <property type="match status" value="1"/>
</dbReference>
<keyword evidence="3 8" id="KW-0418">Kinase</keyword>
<dbReference type="Pfam" id="PF00069">
    <property type="entry name" value="Pkinase"/>
    <property type="match status" value="1"/>
</dbReference>
<dbReference type="InterPro" id="IPR050339">
    <property type="entry name" value="CC_SR_Kinase"/>
</dbReference>
<dbReference type="EMBL" id="HBUF01545872">
    <property type="protein sequence ID" value="CAG6756911.1"/>
    <property type="molecule type" value="Transcribed_RNA"/>
</dbReference>
<dbReference type="InterPro" id="IPR000719">
    <property type="entry name" value="Prot_kinase_dom"/>
</dbReference>
<dbReference type="EMBL" id="HBUF01057285">
    <property type="protein sequence ID" value="CAG6624472.1"/>
    <property type="molecule type" value="Transcribed_RNA"/>
</dbReference>
<dbReference type="GO" id="GO:0005737">
    <property type="term" value="C:cytoplasm"/>
    <property type="evidence" value="ECO:0007669"/>
    <property type="project" value="TreeGrafter"/>
</dbReference>
<dbReference type="EMBL" id="HBUF01212230">
    <property type="protein sequence ID" value="CAG6665913.1"/>
    <property type="molecule type" value="Transcribed_RNA"/>
</dbReference>
<dbReference type="EMBL" id="HBUF01365041">
    <property type="protein sequence ID" value="CAG6723105.1"/>
    <property type="molecule type" value="Transcribed_RNA"/>
</dbReference>
<dbReference type="EMBL" id="HBUF01365042">
    <property type="protein sequence ID" value="CAG6723108.1"/>
    <property type="molecule type" value="Transcribed_RNA"/>
</dbReference>
<protein>
    <submittedName>
        <fullName evidence="8">Wee1-like protein kinase</fullName>
    </submittedName>
</protein>
<keyword evidence="1" id="KW-0808">Transferase</keyword>
<proteinExistence type="inferred from homology"/>
<accession>A0A8D8WMQ9</accession>
<dbReference type="PROSITE" id="PS00107">
    <property type="entry name" value="PROTEIN_KINASE_ATP"/>
    <property type="match status" value="1"/>
</dbReference>
<dbReference type="InterPro" id="IPR008271">
    <property type="entry name" value="Ser/Thr_kinase_AS"/>
</dbReference>
<dbReference type="SMART" id="SM00220">
    <property type="entry name" value="S_TKc"/>
    <property type="match status" value="1"/>
</dbReference>
<keyword evidence="4 6" id="KW-0067">ATP-binding</keyword>
<evidence type="ECO:0000256" key="6">
    <source>
        <dbReference type="PROSITE-ProRule" id="PRU10141"/>
    </source>
</evidence>
<dbReference type="PROSITE" id="PS50011">
    <property type="entry name" value="PROTEIN_KINASE_DOM"/>
    <property type="match status" value="1"/>
</dbReference>
<dbReference type="GO" id="GO:0005524">
    <property type="term" value="F:ATP binding"/>
    <property type="evidence" value="ECO:0007669"/>
    <property type="project" value="UniProtKB-UniRule"/>
</dbReference>
<organism evidence="8">
    <name type="scientific">Cacopsylla melanoneura</name>
    <dbReference type="NCBI Taxonomy" id="428564"/>
    <lineage>
        <taxon>Eukaryota</taxon>
        <taxon>Metazoa</taxon>
        <taxon>Ecdysozoa</taxon>
        <taxon>Arthropoda</taxon>
        <taxon>Hexapoda</taxon>
        <taxon>Insecta</taxon>
        <taxon>Pterygota</taxon>
        <taxon>Neoptera</taxon>
        <taxon>Paraneoptera</taxon>
        <taxon>Hemiptera</taxon>
        <taxon>Sternorrhyncha</taxon>
        <taxon>Psylloidea</taxon>
        <taxon>Psyllidae</taxon>
        <taxon>Psyllinae</taxon>
        <taxon>Cacopsylla</taxon>
    </lineage>
</organism>
<sequence>MSHRLRDLSSRSIPSPIKRVRAKRTLLMSESDNNSSCDEEMLLQPQHTQSPDHGHVIKPTKKLVFDSPEKQESESWNNVNKPPNINVMFCDDEDKNGRMTPPQSNSTPIAKSHSSFTRYHAKPALGEFPPTPKSFKSSLFINNSHLHTSRDSSKVLISNIFSPEGMCIESAKRQYHIKRQRQLLGSFSNVDTKSPSTTCRIGTAADDDSEDEHHPVFDIKSISSTSIDHSRYALEFLEEDLLGSGDFGEVYKCLKYMDGMTYAVKRTKRPVANTAQEKIFKKEIHAHALLAHAPHIVNYFSSWSDQGVLYLQLEYCNGGNLENIIQNKYIFSEAALKQLLFQVSEGLRCMHEMRMIHMDIKPANILIVKARADIDEPVNTEKLHYKLGDFGHVIADNDFEVEEGDCRYLPKELLNNNFDNLSKVDIFALGLTLYEASGVTPLPKNGPLWHHIRDGNIEKLSNVSDDLYNLIKLMIDKDPTRRPTGQEIISLRSSPCCNCICCTRIDSSHVKDFDFKSEYIQKFIEQRTLPAPNSFHTC</sequence>
<dbReference type="Gene3D" id="3.30.200.20">
    <property type="entry name" value="Phosphorylase Kinase, domain 1"/>
    <property type="match status" value="1"/>
</dbReference>
<dbReference type="InterPro" id="IPR011009">
    <property type="entry name" value="Kinase-like_dom_sf"/>
</dbReference>
<evidence type="ECO:0000256" key="4">
    <source>
        <dbReference type="ARBA" id="ARBA00022840"/>
    </source>
</evidence>
<name>A0A8D8WMQ9_9HEMI</name>
<reference evidence="8" key="1">
    <citation type="submission" date="2021-05" db="EMBL/GenBank/DDBJ databases">
        <authorList>
            <person name="Alioto T."/>
            <person name="Alioto T."/>
            <person name="Gomez Garrido J."/>
        </authorList>
    </citation>
    <scope>NUCLEOTIDE SEQUENCE</scope>
</reference>
<dbReference type="GO" id="GO:0004713">
    <property type="term" value="F:protein tyrosine kinase activity"/>
    <property type="evidence" value="ECO:0007669"/>
    <property type="project" value="TreeGrafter"/>
</dbReference>
<dbReference type="GO" id="GO:0005634">
    <property type="term" value="C:nucleus"/>
    <property type="evidence" value="ECO:0007669"/>
    <property type="project" value="TreeGrafter"/>
</dbReference>
<dbReference type="PANTHER" id="PTHR11042">
    <property type="entry name" value="EUKARYOTIC TRANSLATION INITIATION FACTOR 2-ALPHA KINASE EIF2-ALPHA KINASE -RELATED"/>
    <property type="match status" value="1"/>
</dbReference>
<dbReference type="EMBL" id="HBUF01057286">
    <property type="protein sequence ID" value="CAG6624474.1"/>
    <property type="molecule type" value="Transcribed_RNA"/>
</dbReference>
<evidence type="ECO:0000313" key="8">
    <source>
        <dbReference type="EMBL" id="CAG6665912.1"/>
    </source>
</evidence>
<feature type="binding site" evidence="6">
    <location>
        <position position="265"/>
    </location>
    <ligand>
        <name>ATP</name>
        <dbReference type="ChEBI" id="CHEBI:30616"/>
    </ligand>
</feature>
<comment type="similarity">
    <text evidence="5">Belongs to the protein kinase superfamily. Ser/Thr protein kinase family. GCN2 subfamily.</text>
</comment>
<dbReference type="SUPFAM" id="SSF56112">
    <property type="entry name" value="Protein kinase-like (PK-like)"/>
    <property type="match status" value="1"/>
</dbReference>
<evidence type="ECO:0000256" key="2">
    <source>
        <dbReference type="ARBA" id="ARBA00022741"/>
    </source>
</evidence>
<dbReference type="EMBL" id="HBUF01545873">
    <property type="protein sequence ID" value="CAG6756912.1"/>
    <property type="molecule type" value="Transcribed_RNA"/>
</dbReference>